<name>A0A0P7W039_SCLFO</name>
<keyword evidence="3" id="KW-0472">Membrane</keyword>
<dbReference type="GO" id="GO:0070382">
    <property type="term" value="C:exocytic vesicle"/>
    <property type="evidence" value="ECO:0007669"/>
    <property type="project" value="TreeGrafter"/>
</dbReference>
<dbReference type="AlphaFoldDB" id="A0A0P7W039"/>
<dbReference type="Proteomes" id="UP000034805">
    <property type="component" value="Unassembled WGS sequence"/>
</dbReference>
<dbReference type="InterPro" id="IPR001565">
    <property type="entry name" value="Synaptotagmin"/>
</dbReference>
<dbReference type="EMBL" id="JARO02000143">
    <property type="protein sequence ID" value="KPP79709.1"/>
    <property type="molecule type" value="Genomic_DNA"/>
</dbReference>
<gene>
    <name evidence="5" type="ORF">Z043_100688</name>
</gene>
<keyword evidence="3" id="KW-0812">Transmembrane</keyword>
<dbReference type="Pfam" id="PF00168">
    <property type="entry name" value="C2"/>
    <property type="match status" value="1"/>
</dbReference>
<organism evidence="5 6">
    <name type="scientific">Scleropages formosus</name>
    <name type="common">Asian bonytongue</name>
    <name type="synonym">Osteoglossum formosum</name>
    <dbReference type="NCBI Taxonomy" id="113540"/>
    <lineage>
        <taxon>Eukaryota</taxon>
        <taxon>Metazoa</taxon>
        <taxon>Chordata</taxon>
        <taxon>Craniata</taxon>
        <taxon>Vertebrata</taxon>
        <taxon>Euteleostomi</taxon>
        <taxon>Actinopterygii</taxon>
        <taxon>Neopterygii</taxon>
        <taxon>Teleostei</taxon>
        <taxon>Osteoglossocephala</taxon>
        <taxon>Osteoglossomorpha</taxon>
        <taxon>Osteoglossiformes</taxon>
        <taxon>Osteoglossidae</taxon>
        <taxon>Scleropages</taxon>
    </lineage>
</organism>
<protein>
    <submittedName>
        <fullName evidence="5">Synaptotagmin-9-like</fullName>
    </submittedName>
</protein>
<dbReference type="PANTHER" id="PTHR10024">
    <property type="entry name" value="SYNAPTOTAGMIN"/>
    <property type="match status" value="1"/>
</dbReference>
<dbReference type="FunFam" id="2.60.40.150:FF:000011">
    <property type="entry name" value="Synaptotagmin 6"/>
    <property type="match status" value="1"/>
</dbReference>
<feature type="transmembrane region" description="Helical" evidence="3">
    <location>
        <begin position="53"/>
        <end position="76"/>
    </location>
</feature>
<dbReference type="GO" id="GO:0031045">
    <property type="term" value="C:dense core granule"/>
    <property type="evidence" value="ECO:0007669"/>
    <property type="project" value="TreeGrafter"/>
</dbReference>
<reference evidence="5 6" key="1">
    <citation type="submission" date="2015-08" db="EMBL/GenBank/DDBJ databases">
        <title>The genome of the Asian arowana (Scleropages formosus).</title>
        <authorList>
            <person name="Tan M.H."/>
            <person name="Gan H.M."/>
            <person name="Croft L.J."/>
            <person name="Austin C.M."/>
        </authorList>
    </citation>
    <scope>NUCLEOTIDE SEQUENCE [LARGE SCALE GENOMIC DNA]</scope>
    <source>
        <strain evidence="5">Aro1</strain>
    </source>
</reference>
<dbReference type="GO" id="GO:0005509">
    <property type="term" value="F:calcium ion binding"/>
    <property type="evidence" value="ECO:0007669"/>
    <property type="project" value="TreeGrafter"/>
</dbReference>
<dbReference type="GO" id="GO:0017156">
    <property type="term" value="P:calcium-ion regulated exocytosis"/>
    <property type="evidence" value="ECO:0007669"/>
    <property type="project" value="TreeGrafter"/>
</dbReference>
<keyword evidence="3" id="KW-1133">Transmembrane helix</keyword>
<proteinExistence type="inferred from homology"/>
<dbReference type="GO" id="GO:0005886">
    <property type="term" value="C:plasma membrane"/>
    <property type="evidence" value="ECO:0007669"/>
    <property type="project" value="TreeGrafter"/>
</dbReference>
<evidence type="ECO:0000313" key="6">
    <source>
        <dbReference type="Proteomes" id="UP000034805"/>
    </source>
</evidence>
<dbReference type="STRING" id="113540.ENSSFOP00015034589"/>
<dbReference type="InterPro" id="IPR000008">
    <property type="entry name" value="C2_dom"/>
</dbReference>
<dbReference type="GO" id="GO:0005544">
    <property type="term" value="F:calcium-dependent phospholipid binding"/>
    <property type="evidence" value="ECO:0007669"/>
    <property type="project" value="TreeGrafter"/>
</dbReference>
<dbReference type="InterPro" id="IPR035892">
    <property type="entry name" value="C2_domain_sf"/>
</dbReference>
<dbReference type="Gene3D" id="2.60.40.150">
    <property type="entry name" value="C2 domain"/>
    <property type="match status" value="1"/>
</dbReference>
<sequence>MPGDRKDEICQKALELLSDLCSKGEVQNDNCLDFIYYFRDLARPRYSDSDVSVSLLSLVVTACGLALFGVSLFVSWKLCWVPWRERGLSPCTKDGQAEQQPVCTDMETVDNECSEDCAKEVAPVPEAAMKISHTSPDIPLEAQSKAKGNCVHNVRMQRQITEPTSSVRHNSIRRQMNQSNPDFSVAQFQRQESLSGLGRIKPELYKQRSVDGEDTRRGVNCGRLHFILKYDCDLEQLIVKIHKAEDLPAKDFSGTSDPYVKIYLLPDRKTKHQTKVHRKTLNPVFDEVFLFPVAYTELPSRKLHFSVYDFDRFSRHDVIGQVVVDNFLDLADFPRETKLCRDIQYVSSVRAPGVLLSVFSHLLDIVSFEFTSHESYVLAVANAHSDCSWQYSYRIVLSCFWVLEGTVQS</sequence>
<dbReference type="PROSITE" id="PS50004">
    <property type="entry name" value="C2"/>
    <property type="match status" value="1"/>
</dbReference>
<evidence type="ECO:0000313" key="5">
    <source>
        <dbReference type="EMBL" id="KPP79709.1"/>
    </source>
</evidence>
<keyword evidence="2" id="KW-0677">Repeat</keyword>
<evidence type="ECO:0000256" key="1">
    <source>
        <dbReference type="ARBA" id="ARBA00006996"/>
    </source>
</evidence>
<dbReference type="PANTHER" id="PTHR10024:SF180">
    <property type="entry name" value="SYNAPTOTAGMIN-9"/>
    <property type="match status" value="1"/>
</dbReference>
<evidence type="ECO:0000259" key="4">
    <source>
        <dbReference type="PROSITE" id="PS50004"/>
    </source>
</evidence>
<dbReference type="PRINTS" id="PR00360">
    <property type="entry name" value="C2DOMAIN"/>
</dbReference>
<dbReference type="GO" id="GO:0030276">
    <property type="term" value="F:clathrin binding"/>
    <property type="evidence" value="ECO:0007669"/>
    <property type="project" value="TreeGrafter"/>
</dbReference>
<evidence type="ECO:0000256" key="3">
    <source>
        <dbReference type="SAM" id="Phobius"/>
    </source>
</evidence>
<accession>A0A0P7W039</accession>
<dbReference type="SMART" id="SM00239">
    <property type="entry name" value="C2"/>
    <property type="match status" value="1"/>
</dbReference>
<evidence type="ECO:0000256" key="2">
    <source>
        <dbReference type="ARBA" id="ARBA00022737"/>
    </source>
</evidence>
<feature type="domain" description="C2" evidence="4">
    <location>
        <begin position="220"/>
        <end position="343"/>
    </location>
</feature>
<comment type="caution">
    <text evidence="5">The sequence shown here is derived from an EMBL/GenBank/DDBJ whole genome shotgun (WGS) entry which is preliminary data.</text>
</comment>
<comment type="similarity">
    <text evidence="1">Belongs to the synaptotagmin family.</text>
</comment>
<dbReference type="PRINTS" id="PR00399">
    <property type="entry name" value="SYNAPTOTAGMN"/>
</dbReference>
<dbReference type="GO" id="GO:0001786">
    <property type="term" value="F:phosphatidylserine binding"/>
    <property type="evidence" value="ECO:0007669"/>
    <property type="project" value="TreeGrafter"/>
</dbReference>
<dbReference type="GO" id="GO:0000149">
    <property type="term" value="F:SNARE binding"/>
    <property type="evidence" value="ECO:0007669"/>
    <property type="project" value="TreeGrafter"/>
</dbReference>
<dbReference type="SUPFAM" id="SSF49562">
    <property type="entry name" value="C2 domain (Calcium/lipid-binding domain, CaLB)"/>
    <property type="match status" value="1"/>
</dbReference>